<comment type="function">
    <text evidence="1">The transhydrogenation between NADH and NADP is coupled to respiration and ATP hydrolysis and functions as a proton pump across the membrane.</text>
</comment>
<dbReference type="Proteomes" id="UP000469011">
    <property type="component" value="Unassembled WGS sequence"/>
</dbReference>
<dbReference type="SMART" id="SM01003">
    <property type="entry name" value="AlaDh_PNT_N"/>
    <property type="match status" value="1"/>
</dbReference>
<evidence type="ECO:0000256" key="7">
    <source>
        <dbReference type="ARBA" id="ARBA00023027"/>
    </source>
</evidence>
<keyword evidence="4" id="KW-0547">Nucleotide-binding</keyword>
<feature type="domain" description="Alanine dehydrogenase/pyridine nucleotide transhydrogenase NAD(H)-binding" evidence="13">
    <location>
        <begin position="146"/>
        <end position="312"/>
    </location>
</feature>
<dbReference type="EC" id="7.1.1.1" evidence="3"/>
<dbReference type="InterPro" id="IPR036291">
    <property type="entry name" value="NAD(P)-bd_dom_sf"/>
</dbReference>
<dbReference type="SUPFAM" id="SSF51735">
    <property type="entry name" value="NAD(P)-binding Rossmann-fold domains"/>
    <property type="match status" value="1"/>
</dbReference>
<evidence type="ECO:0000256" key="11">
    <source>
        <dbReference type="ARBA" id="ARBA00084087"/>
    </source>
</evidence>
<keyword evidence="7" id="KW-0520">NAD</keyword>
<comment type="catalytic activity">
    <reaction evidence="8">
        <text>NAD(+) + NADPH + H(+)(in) = NADH + NADP(+) + H(+)(out)</text>
        <dbReference type="Rhea" id="RHEA:47992"/>
        <dbReference type="ChEBI" id="CHEBI:15378"/>
        <dbReference type="ChEBI" id="CHEBI:57540"/>
        <dbReference type="ChEBI" id="CHEBI:57783"/>
        <dbReference type="ChEBI" id="CHEBI:57945"/>
        <dbReference type="ChEBI" id="CHEBI:58349"/>
        <dbReference type="EC" id="7.1.1.1"/>
    </reaction>
</comment>
<evidence type="ECO:0000256" key="5">
    <source>
        <dbReference type="ARBA" id="ARBA00022857"/>
    </source>
</evidence>
<name>A0A6N9T8P2_9HYPH</name>
<evidence type="ECO:0000259" key="13">
    <source>
        <dbReference type="SMART" id="SM01002"/>
    </source>
</evidence>
<evidence type="ECO:0000256" key="2">
    <source>
        <dbReference type="ARBA" id="ARBA00005689"/>
    </source>
</evidence>
<dbReference type="InterPro" id="IPR008143">
    <property type="entry name" value="Ala_DH/PNT_CS2"/>
</dbReference>
<protein>
    <recommendedName>
        <fullName evidence="9">NAD(P) transhydrogenase subunit alpha part 1</fullName>
        <ecNumber evidence="3">7.1.1.1</ecNumber>
    </recommendedName>
    <alternativeName>
        <fullName evidence="11">Nicotinamide nucleotide transhydrogenase subunit alpha 1</fullName>
    </alternativeName>
    <alternativeName>
        <fullName evidence="10">Pyridine nucleotide transhydrogenase subunit alpha 1</fullName>
    </alternativeName>
</protein>
<evidence type="ECO:0000256" key="10">
    <source>
        <dbReference type="ARBA" id="ARBA00076996"/>
    </source>
</evidence>
<keyword evidence="5" id="KW-0521">NADP</keyword>
<dbReference type="GO" id="GO:0006740">
    <property type="term" value="P:NADPH regeneration"/>
    <property type="evidence" value="ECO:0007669"/>
    <property type="project" value="TreeGrafter"/>
</dbReference>
<dbReference type="Pfam" id="PF05222">
    <property type="entry name" value="AlaDh_PNT_N"/>
    <property type="match status" value="1"/>
</dbReference>
<dbReference type="GO" id="GO:0016491">
    <property type="term" value="F:oxidoreductase activity"/>
    <property type="evidence" value="ECO:0007669"/>
    <property type="project" value="UniProtKB-KW"/>
</dbReference>
<dbReference type="PANTHER" id="PTHR10160">
    <property type="entry name" value="NAD(P) TRANSHYDROGENASE"/>
    <property type="match status" value="1"/>
</dbReference>
<organism evidence="15 16">
    <name type="scientific">Jiella pacifica</name>
    <dbReference type="NCBI Taxonomy" id="2696469"/>
    <lineage>
        <taxon>Bacteria</taxon>
        <taxon>Pseudomonadati</taxon>
        <taxon>Pseudomonadota</taxon>
        <taxon>Alphaproteobacteria</taxon>
        <taxon>Hyphomicrobiales</taxon>
        <taxon>Aurantimonadaceae</taxon>
        <taxon>Jiella</taxon>
    </lineage>
</organism>
<evidence type="ECO:0000256" key="9">
    <source>
        <dbReference type="ARBA" id="ARBA00071353"/>
    </source>
</evidence>
<evidence type="ECO:0000313" key="15">
    <source>
        <dbReference type="EMBL" id="NDW05258.1"/>
    </source>
</evidence>
<dbReference type="EMBL" id="JAAAMG010000009">
    <property type="protein sequence ID" value="NDW05258.1"/>
    <property type="molecule type" value="Genomic_DNA"/>
</dbReference>
<dbReference type="GO" id="GO:0050661">
    <property type="term" value="F:NADP binding"/>
    <property type="evidence" value="ECO:0007669"/>
    <property type="project" value="TreeGrafter"/>
</dbReference>
<accession>A0A6N9T8P2</accession>
<dbReference type="RefSeq" id="WP_163463516.1">
    <property type="nucleotide sequence ID" value="NZ_JAAAMG010000009.1"/>
</dbReference>
<evidence type="ECO:0000256" key="6">
    <source>
        <dbReference type="ARBA" id="ARBA00022967"/>
    </source>
</evidence>
<dbReference type="SUPFAM" id="SSF52283">
    <property type="entry name" value="Formate/glycerate dehydrogenase catalytic domain-like"/>
    <property type="match status" value="1"/>
</dbReference>
<evidence type="ECO:0000256" key="4">
    <source>
        <dbReference type="ARBA" id="ARBA00022741"/>
    </source>
</evidence>
<evidence type="ECO:0000256" key="1">
    <source>
        <dbReference type="ARBA" id="ARBA00003943"/>
    </source>
</evidence>
<keyword evidence="16" id="KW-1185">Reference proteome</keyword>
<evidence type="ECO:0000313" key="16">
    <source>
        <dbReference type="Proteomes" id="UP000469011"/>
    </source>
</evidence>
<reference evidence="15 16" key="1">
    <citation type="submission" date="2020-01" db="EMBL/GenBank/DDBJ databases">
        <title>Jiella pacifica sp. nov.</title>
        <authorList>
            <person name="Xue Z."/>
            <person name="Zhu S."/>
            <person name="Chen J."/>
            <person name="Yang J."/>
        </authorList>
    </citation>
    <scope>NUCLEOTIDE SEQUENCE [LARGE SCALE GENOMIC DNA]</scope>
    <source>
        <strain evidence="15 16">40Bstr34</strain>
    </source>
</reference>
<proteinExistence type="inferred from homology"/>
<dbReference type="FunFam" id="3.40.50.720:FF:000188">
    <property type="entry name" value="NAD(P) transhydrogenase alpha subunit 1"/>
    <property type="match status" value="1"/>
</dbReference>
<feature type="region of interest" description="Disordered" evidence="12">
    <location>
        <begin position="371"/>
        <end position="393"/>
    </location>
</feature>
<gene>
    <name evidence="15" type="ORF">GTK09_12560</name>
</gene>
<evidence type="ECO:0000256" key="3">
    <source>
        <dbReference type="ARBA" id="ARBA00012943"/>
    </source>
</evidence>
<feature type="domain" description="Alanine dehydrogenase/pyridine nucleotide transhydrogenase N-terminal" evidence="14">
    <location>
        <begin position="4"/>
        <end position="137"/>
    </location>
</feature>
<evidence type="ECO:0000256" key="12">
    <source>
        <dbReference type="SAM" id="MobiDB-lite"/>
    </source>
</evidence>
<dbReference type="AlphaFoldDB" id="A0A6N9T8P2"/>
<evidence type="ECO:0000256" key="8">
    <source>
        <dbReference type="ARBA" id="ARBA00048202"/>
    </source>
</evidence>
<dbReference type="InterPro" id="IPR007698">
    <property type="entry name" value="AlaDH/PNT_NAD(H)-bd"/>
</dbReference>
<dbReference type="InterPro" id="IPR007886">
    <property type="entry name" value="AlaDH/PNT_N"/>
</dbReference>
<dbReference type="Gene3D" id="3.40.50.720">
    <property type="entry name" value="NAD(P)-binding Rossmann-like Domain"/>
    <property type="match status" value="2"/>
</dbReference>
<comment type="similarity">
    <text evidence="2">Belongs to the AlaDH/PNT family.</text>
</comment>
<dbReference type="GO" id="GO:0005886">
    <property type="term" value="C:plasma membrane"/>
    <property type="evidence" value="ECO:0007669"/>
    <property type="project" value="TreeGrafter"/>
</dbReference>
<sequence length="393" mass="40705">MKIFVPKETAEGETRVAASPDTVKKLAGKGAEVVVESGAGAGSRITDAAFEEAGATIGTAADAGSADVVLKVRRPTAEEAASYGAGTVVIAIMDPYGQDEALTAMADAGITAFAMELMPRITRAQVMDVLSSQANLAGYRAVIDAAHEFDRAFPMMMTAAGTVPAARVFVMGVGVAGLQAIATARRLGAVVTATDVRPATKEQVESLGAKFIAVEDEEFKAAETAGGYAKEMSKEYQAKQAELVAAHIAKQDIVVTTALIPGRPAPRLVSKEMVASMRPGSLLVDLAVERGGNVEGARAGEIVEAGPARIIGYTNVSGRISASASLLYARNLSAFLETMTDKETSALKIDFDDELVKATLLTRDGKVVHPNFARADAPEGTSGTEDQKAGGGN</sequence>
<comment type="caution">
    <text evidence="15">The sequence shown here is derived from an EMBL/GenBank/DDBJ whole genome shotgun (WGS) entry which is preliminary data.</text>
</comment>
<dbReference type="PANTHER" id="PTHR10160:SF19">
    <property type="entry name" value="PROTON-TRANSLOCATING NAD(P)(+) TRANSHYDROGENASE"/>
    <property type="match status" value="1"/>
</dbReference>
<keyword evidence="15" id="KW-0560">Oxidoreductase</keyword>
<dbReference type="SMART" id="SM01002">
    <property type="entry name" value="AlaDh_PNT_C"/>
    <property type="match status" value="1"/>
</dbReference>
<dbReference type="Pfam" id="PF01262">
    <property type="entry name" value="AlaDh_PNT_C"/>
    <property type="match status" value="1"/>
</dbReference>
<dbReference type="GO" id="GO:0008750">
    <property type="term" value="F:proton-translocating NAD(P)+ transhydrogenase activity"/>
    <property type="evidence" value="ECO:0007669"/>
    <property type="project" value="UniProtKB-EC"/>
</dbReference>
<dbReference type="CDD" id="cd05304">
    <property type="entry name" value="Rubrum_tdh"/>
    <property type="match status" value="1"/>
</dbReference>
<dbReference type="PROSITE" id="PS00837">
    <property type="entry name" value="ALADH_PNT_2"/>
    <property type="match status" value="1"/>
</dbReference>
<evidence type="ECO:0000259" key="14">
    <source>
        <dbReference type="SMART" id="SM01003"/>
    </source>
</evidence>
<dbReference type="NCBIfam" id="NF006942">
    <property type="entry name" value="PRK09424.1"/>
    <property type="match status" value="1"/>
</dbReference>
<keyword evidence="6" id="KW-1278">Translocase</keyword>